<dbReference type="AlphaFoldDB" id="A0A5P1FRF5"/>
<dbReference type="PANTHER" id="PTHR15138">
    <property type="entry name" value="TRANSCRIPTION INITIATION FACTOR TFIID SUBUNIT 4"/>
    <property type="match status" value="1"/>
</dbReference>
<dbReference type="GO" id="GO:0003677">
    <property type="term" value="F:DNA binding"/>
    <property type="evidence" value="ECO:0007669"/>
    <property type="project" value="TreeGrafter"/>
</dbReference>
<dbReference type="Gramene" id="ONK79250">
    <property type="protein sequence ID" value="ONK79250"/>
    <property type="gene ID" value="A4U43_C01F4450"/>
</dbReference>
<feature type="region of interest" description="Disordered" evidence="1">
    <location>
        <begin position="19"/>
        <end position="40"/>
    </location>
</feature>
<keyword evidence="3" id="KW-1185">Reference proteome</keyword>
<dbReference type="GO" id="GO:0005669">
    <property type="term" value="C:transcription factor TFIID complex"/>
    <property type="evidence" value="ECO:0007669"/>
    <property type="project" value="InterPro"/>
</dbReference>
<protein>
    <submittedName>
        <fullName evidence="2">Uncharacterized protein</fullName>
    </submittedName>
</protein>
<dbReference type="PANTHER" id="PTHR15138:SF14">
    <property type="entry name" value="TRANSCRIPTION INITIATION FACTOR TFIID SUBUNIT 4"/>
    <property type="match status" value="1"/>
</dbReference>
<proteinExistence type="predicted"/>
<evidence type="ECO:0000313" key="2">
    <source>
        <dbReference type="EMBL" id="ONK79250.1"/>
    </source>
</evidence>
<gene>
    <name evidence="2" type="ORF">A4U43_C01F4450</name>
</gene>
<dbReference type="InterPro" id="IPR045144">
    <property type="entry name" value="TAF4"/>
</dbReference>
<dbReference type="EMBL" id="CM007381">
    <property type="protein sequence ID" value="ONK79250.1"/>
    <property type="molecule type" value="Genomic_DNA"/>
</dbReference>
<dbReference type="GO" id="GO:0006367">
    <property type="term" value="P:transcription initiation at RNA polymerase II promoter"/>
    <property type="evidence" value="ECO:0007669"/>
    <property type="project" value="TreeGrafter"/>
</dbReference>
<evidence type="ECO:0000313" key="3">
    <source>
        <dbReference type="Proteomes" id="UP000243459"/>
    </source>
</evidence>
<organism evidence="2 3">
    <name type="scientific">Asparagus officinalis</name>
    <name type="common">Garden asparagus</name>
    <dbReference type="NCBI Taxonomy" id="4686"/>
    <lineage>
        <taxon>Eukaryota</taxon>
        <taxon>Viridiplantae</taxon>
        <taxon>Streptophyta</taxon>
        <taxon>Embryophyta</taxon>
        <taxon>Tracheophyta</taxon>
        <taxon>Spermatophyta</taxon>
        <taxon>Magnoliopsida</taxon>
        <taxon>Liliopsida</taxon>
        <taxon>Asparagales</taxon>
        <taxon>Asparagaceae</taxon>
        <taxon>Asparagoideae</taxon>
        <taxon>Asparagus</taxon>
    </lineage>
</organism>
<accession>A0A5P1FRF5</accession>
<feature type="compositionally biased region" description="Low complexity" evidence="1">
    <location>
        <begin position="24"/>
        <end position="40"/>
    </location>
</feature>
<feature type="region of interest" description="Disordered" evidence="1">
    <location>
        <begin position="64"/>
        <end position="109"/>
    </location>
</feature>
<sequence>MGRALLCRAPRLLLRPESSIGCRSSSTAPDSSSAAVPAPRLLHRPPLLYRRARLLLRPDSSFRRRSSIGRPWTTPESDGNGSDVDKDKDDGRSKANKANKEEDDKMRTTTANVAARAAVGGMMYSYLHSVIFLS</sequence>
<dbReference type="GO" id="GO:0016251">
    <property type="term" value="F:RNA polymerase II general transcription initiation factor activity"/>
    <property type="evidence" value="ECO:0007669"/>
    <property type="project" value="TreeGrafter"/>
</dbReference>
<name>A0A5P1FRF5_ASPOF</name>
<evidence type="ECO:0000256" key="1">
    <source>
        <dbReference type="SAM" id="MobiDB-lite"/>
    </source>
</evidence>
<reference evidence="3" key="1">
    <citation type="journal article" date="2017" name="Nat. Commun.">
        <title>The asparagus genome sheds light on the origin and evolution of a young Y chromosome.</title>
        <authorList>
            <person name="Harkess A."/>
            <person name="Zhou J."/>
            <person name="Xu C."/>
            <person name="Bowers J.E."/>
            <person name="Van der Hulst R."/>
            <person name="Ayyampalayam S."/>
            <person name="Mercati F."/>
            <person name="Riccardi P."/>
            <person name="McKain M.R."/>
            <person name="Kakrana A."/>
            <person name="Tang H."/>
            <person name="Ray J."/>
            <person name="Groenendijk J."/>
            <person name="Arikit S."/>
            <person name="Mathioni S.M."/>
            <person name="Nakano M."/>
            <person name="Shan H."/>
            <person name="Telgmann-Rauber A."/>
            <person name="Kanno A."/>
            <person name="Yue Z."/>
            <person name="Chen H."/>
            <person name="Li W."/>
            <person name="Chen Y."/>
            <person name="Xu X."/>
            <person name="Zhang Y."/>
            <person name="Luo S."/>
            <person name="Chen H."/>
            <person name="Gao J."/>
            <person name="Mao Z."/>
            <person name="Pires J.C."/>
            <person name="Luo M."/>
            <person name="Kudrna D."/>
            <person name="Wing R.A."/>
            <person name="Meyers B.C."/>
            <person name="Yi K."/>
            <person name="Kong H."/>
            <person name="Lavrijsen P."/>
            <person name="Sunseri F."/>
            <person name="Falavigna A."/>
            <person name="Ye Y."/>
            <person name="Leebens-Mack J.H."/>
            <person name="Chen G."/>
        </authorList>
    </citation>
    <scope>NUCLEOTIDE SEQUENCE [LARGE SCALE GENOMIC DNA]</scope>
    <source>
        <strain evidence="3">cv. DH0086</strain>
    </source>
</reference>
<dbReference type="Proteomes" id="UP000243459">
    <property type="component" value="Chromosome 1"/>
</dbReference>
<feature type="compositionally biased region" description="Basic and acidic residues" evidence="1">
    <location>
        <begin position="83"/>
        <end position="107"/>
    </location>
</feature>